<feature type="binding site" evidence="16">
    <location>
        <begin position="524"/>
        <end position="532"/>
    </location>
    <ligand>
        <name>ATP</name>
        <dbReference type="ChEBI" id="CHEBI:30616"/>
    </ligand>
</feature>
<keyword evidence="11" id="KW-0862">Zinc</keyword>
<dbReference type="SUPFAM" id="SSF56112">
    <property type="entry name" value="Protein kinase-like (PK-like)"/>
    <property type="match status" value="1"/>
</dbReference>
<dbReference type="FunFam" id="1.10.510.10:FF:000101">
    <property type="entry name" value="Protein kinase C"/>
    <property type="match status" value="1"/>
</dbReference>
<feature type="non-terminal residue" evidence="23">
    <location>
        <position position="1"/>
    </location>
</feature>
<feature type="active site" description="Proton acceptor" evidence="15">
    <location>
        <position position="643"/>
    </location>
</feature>
<evidence type="ECO:0000256" key="14">
    <source>
        <dbReference type="ARBA" id="ARBA00047470"/>
    </source>
</evidence>
<dbReference type="InterPro" id="IPR017892">
    <property type="entry name" value="Pkinase_C"/>
</dbReference>
<dbReference type="CDD" id="cd20822">
    <property type="entry name" value="C1_ScPKC1-like_rpt1"/>
    <property type="match status" value="1"/>
</dbReference>
<feature type="non-terminal residue" evidence="23">
    <location>
        <position position="842"/>
    </location>
</feature>
<feature type="domain" description="AGC-kinase C-terminal" evidence="22">
    <location>
        <begin position="778"/>
        <end position="842"/>
    </location>
</feature>
<dbReference type="GO" id="GO:0005524">
    <property type="term" value="F:ATP binding"/>
    <property type="evidence" value="ECO:0007669"/>
    <property type="project" value="UniProtKB-UniRule"/>
</dbReference>
<dbReference type="SMART" id="SM00133">
    <property type="entry name" value="S_TK_X"/>
    <property type="match status" value="1"/>
</dbReference>
<evidence type="ECO:0000256" key="1">
    <source>
        <dbReference type="ARBA" id="ARBA00005490"/>
    </source>
</evidence>
<dbReference type="InterPro" id="IPR046349">
    <property type="entry name" value="C1-like_sf"/>
</dbReference>
<dbReference type="FunFam" id="3.30.200.20:FF:000103">
    <property type="entry name" value="Protein kinase C"/>
    <property type="match status" value="1"/>
</dbReference>
<evidence type="ECO:0000256" key="8">
    <source>
        <dbReference type="ARBA" id="ARBA00022741"/>
    </source>
</evidence>
<keyword evidence="4" id="KW-0597">Phosphoprotein</keyword>
<evidence type="ECO:0000259" key="20">
    <source>
        <dbReference type="PROSITE" id="PS50011"/>
    </source>
</evidence>
<evidence type="ECO:0000259" key="22">
    <source>
        <dbReference type="PROSITE" id="PS51285"/>
    </source>
</evidence>
<feature type="domain" description="Phorbol-ester/DAG-type" evidence="21">
    <location>
        <begin position="252"/>
        <end position="299"/>
    </location>
</feature>
<dbReference type="CDD" id="cd05570">
    <property type="entry name" value="STKc_PKC"/>
    <property type="match status" value="1"/>
</dbReference>
<dbReference type="InterPro" id="IPR017441">
    <property type="entry name" value="Protein_kinase_ATP_BS"/>
</dbReference>
<evidence type="ECO:0000256" key="10">
    <source>
        <dbReference type="ARBA" id="ARBA00022777"/>
    </source>
</evidence>
<feature type="compositionally biased region" description="Polar residues" evidence="18">
    <location>
        <begin position="417"/>
        <end position="427"/>
    </location>
</feature>
<keyword evidence="7" id="KW-0677">Repeat</keyword>
<dbReference type="InterPro" id="IPR000008">
    <property type="entry name" value="C2_dom"/>
</dbReference>
<dbReference type="PIRSF" id="PIRSF000551">
    <property type="entry name" value="PKC_delta"/>
    <property type="match status" value="1"/>
</dbReference>
<dbReference type="InterPro" id="IPR035892">
    <property type="entry name" value="C2_domain_sf"/>
</dbReference>
<dbReference type="Gene3D" id="3.30.60.20">
    <property type="match status" value="2"/>
</dbReference>
<proteinExistence type="inferred from homology"/>
<evidence type="ECO:0000256" key="4">
    <source>
        <dbReference type="ARBA" id="ARBA00022553"/>
    </source>
</evidence>
<evidence type="ECO:0000313" key="24">
    <source>
        <dbReference type="Proteomes" id="UP000789342"/>
    </source>
</evidence>
<dbReference type="Gene3D" id="3.30.200.20">
    <property type="entry name" value="Phosphorylase Kinase, domain 1"/>
    <property type="match status" value="1"/>
</dbReference>
<dbReference type="FunFam" id="3.30.60.20:FF:000064">
    <property type="entry name" value="Protein kinase C"/>
    <property type="match status" value="1"/>
</dbReference>
<dbReference type="PROSITE" id="PS51285">
    <property type="entry name" value="AGC_KINASE_CTER"/>
    <property type="match status" value="1"/>
</dbReference>
<keyword evidence="12 16" id="KW-0067">ATP-binding</keyword>
<dbReference type="PROSITE" id="PS00479">
    <property type="entry name" value="ZF_DAG_PE_1"/>
    <property type="match status" value="1"/>
</dbReference>
<evidence type="ECO:0000256" key="18">
    <source>
        <dbReference type="SAM" id="MobiDB-lite"/>
    </source>
</evidence>
<dbReference type="InterPro" id="IPR011009">
    <property type="entry name" value="Kinase-like_dom_sf"/>
</dbReference>
<dbReference type="OrthoDB" id="63267at2759"/>
<comment type="catalytic activity">
    <reaction evidence="14">
        <text>L-seryl-[protein] + ATP = O-phospho-L-seryl-[protein] + ADP + H(+)</text>
        <dbReference type="Rhea" id="RHEA:17989"/>
        <dbReference type="Rhea" id="RHEA-COMP:9863"/>
        <dbReference type="Rhea" id="RHEA-COMP:11604"/>
        <dbReference type="ChEBI" id="CHEBI:15378"/>
        <dbReference type="ChEBI" id="CHEBI:29999"/>
        <dbReference type="ChEBI" id="CHEBI:30616"/>
        <dbReference type="ChEBI" id="CHEBI:83421"/>
        <dbReference type="ChEBI" id="CHEBI:456216"/>
        <dbReference type="EC" id="2.7.11.13"/>
    </reaction>
</comment>
<dbReference type="EMBL" id="CAJVPV010012935">
    <property type="protein sequence ID" value="CAG8673640.1"/>
    <property type="molecule type" value="Genomic_DNA"/>
</dbReference>
<dbReference type="SUPFAM" id="SSF49562">
    <property type="entry name" value="C2 domain (Calcium/lipid-binding domain, CaLB)"/>
    <property type="match status" value="1"/>
</dbReference>
<dbReference type="Pfam" id="PF00130">
    <property type="entry name" value="C1_1"/>
    <property type="match status" value="2"/>
</dbReference>
<feature type="domain" description="C2" evidence="19">
    <location>
        <begin position="42"/>
        <end position="158"/>
    </location>
</feature>
<feature type="domain" description="Phorbol-ester/DAG-type" evidence="21">
    <location>
        <begin position="319"/>
        <end position="366"/>
    </location>
</feature>
<dbReference type="Gene3D" id="2.60.40.150">
    <property type="entry name" value="C2 domain"/>
    <property type="match status" value="1"/>
</dbReference>
<feature type="compositionally biased region" description="Basic and acidic residues" evidence="18">
    <location>
        <begin position="397"/>
        <end position="410"/>
    </location>
</feature>
<feature type="compositionally biased region" description="Pro residues" evidence="18">
    <location>
        <begin position="430"/>
        <end position="442"/>
    </location>
</feature>
<comment type="catalytic activity">
    <reaction evidence="13">
        <text>L-threonyl-[protein] + ATP = O-phospho-L-threonyl-[protein] + ADP + H(+)</text>
        <dbReference type="Rhea" id="RHEA:46608"/>
        <dbReference type="Rhea" id="RHEA-COMP:11060"/>
        <dbReference type="Rhea" id="RHEA-COMP:11605"/>
        <dbReference type="ChEBI" id="CHEBI:15378"/>
        <dbReference type="ChEBI" id="CHEBI:30013"/>
        <dbReference type="ChEBI" id="CHEBI:30616"/>
        <dbReference type="ChEBI" id="CHEBI:61977"/>
        <dbReference type="ChEBI" id="CHEBI:456216"/>
        <dbReference type="EC" id="2.7.11.13"/>
    </reaction>
</comment>
<dbReference type="SMART" id="SM00109">
    <property type="entry name" value="C1"/>
    <property type="match status" value="2"/>
</dbReference>
<dbReference type="SMART" id="SM00220">
    <property type="entry name" value="S_TKc"/>
    <property type="match status" value="1"/>
</dbReference>
<dbReference type="PROSITE" id="PS50004">
    <property type="entry name" value="C2"/>
    <property type="match status" value="1"/>
</dbReference>
<dbReference type="AlphaFoldDB" id="A0A9N9EIX8"/>
<dbReference type="GO" id="GO:0004697">
    <property type="term" value="F:diacylglycerol-dependent serine/threonine kinase activity"/>
    <property type="evidence" value="ECO:0007669"/>
    <property type="project" value="UniProtKB-EC"/>
</dbReference>
<keyword evidence="5" id="KW-0808">Transferase</keyword>
<dbReference type="InterPro" id="IPR002219">
    <property type="entry name" value="PKC_DAG/PE"/>
</dbReference>
<protein>
    <recommendedName>
        <fullName evidence="2">protein kinase C</fullName>
        <ecNumber evidence="2">2.7.11.13</ecNumber>
    </recommendedName>
</protein>
<evidence type="ECO:0000256" key="16">
    <source>
        <dbReference type="PIRSR" id="PIRSR000551-51"/>
    </source>
</evidence>
<dbReference type="PROSITE" id="PS50011">
    <property type="entry name" value="PROTEIN_KINASE_DOM"/>
    <property type="match status" value="1"/>
</dbReference>
<evidence type="ECO:0000259" key="19">
    <source>
        <dbReference type="PROSITE" id="PS50004"/>
    </source>
</evidence>
<evidence type="ECO:0000256" key="12">
    <source>
        <dbReference type="ARBA" id="ARBA00022840"/>
    </source>
</evidence>
<organism evidence="23 24">
    <name type="scientific">Acaulospora morrowiae</name>
    <dbReference type="NCBI Taxonomy" id="94023"/>
    <lineage>
        <taxon>Eukaryota</taxon>
        <taxon>Fungi</taxon>
        <taxon>Fungi incertae sedis</taxon>
        <taxon>Mucoromycota</taxon>
        <taxon>Glomeromycotina</taxon>
        <taxon>Glomeromycetes</taxon>
        <taxon>Diversisporales</taxon>
        <taxon>Acaulosporaceae</taxon>
        <taxon>Acaulospora</taxon>
    </lineage>
</organism>
<accession>A0A9N9EIX8</accession>
<dbReference type="SMART" id="SM00239">
    <property type="entry name" value="C2"/>
    <property type="match status" value="1"/>
</dbReference>
<dbReference type="InterPro" id="IPR008271">
    <property type="entry name" value="Ser/Thr_kinase_AS"/>
</dbReference>
<keyword evidence="9" id="KW-0863">Zinc-finger</keyword>
<dbReference type="Pfam" id="PF00168">
    <property type="entry name" value="C2"/>
    <property type="match status" value="1"/>
</dbReference>
<keyword evidence="10" id="KW-0418">Kinase</keyword>
<evidence type="ECO:0000256" key="17">
    <source>
        <dbReference type="PROSITE-ProRule" id="PRU10141"/>
    </source>
</evidence>
<evidence type="ECO:0000256" key="3">
    <source>
        <dbReference type="ARBA" id="ARBA00022527"/>
    </source>
</evidence>
<keyword evidence="3" id="KW-0723">Serine/threonine-protein kinase</keyword>
<dbReference type="CDD" id="cd20823">
    <property type="entry name" value="C1_ScPKC1-like_rpt2"/>
    <property type="match status" value="1"/>
</dbReference>
<sequence>PKNKRSIAEVQIKTWESKEKISLLTRSLHKYKQLYIGDLDGDEGDIETENRATRRPVTGNLSIRVLQARFIAHSPARTKKDPETVVVIKVDGSQKGKTRTTRNDRWNEDFEIYVEKASEAEITIYDKPNENLVPIGLMWIKISDIAEELRKKKIETGGGGWVTASNPQFDMQSFPQSEPYGIPYSSAQAQQGVGSTVTQDGIEAWFEIEPVGQILLKLNFVKENARTRPADAGLGRQKAFRKRKGEVHEQNGHKFLQQIFYQIIKCAYCEELFVNEGFRCEDCKLTCHRKCYTKIVTKCICMSNSEMDSDYKQLNHRIPHRFEAINNLTANWCCHCGYMLPFSKKKCSECNITCHAKCALLVPDFCGMSMRRASEMIEQIQQANIIRKNAIEDTNRINSNREKLNVDRVSDQPPKSPNLSSHNDLQDQNPYPPPQQYNPPSPKVTQDIPDNEPMQMPVMNTPVAPVAPVAPVTQVMQTYVQPTMQASQTPPRTSSNPPPPSVDASIIKQTRKVGLDDFNFLAVLGKGNFGKVMLAEEKYTKQLYAIKVLKKEFIIENDEVESTRSEKRVFQAANHGRHPFLLGLHSCFQTDTRIYFVMEYISGGDLMLHIQKTPFTYRQAQFYAAEVLLALEYLHKQGIIYRDLKLDNILLALDGHIKIADYGLCKEEMWYGKTTNTFCGTPEFMAPEILLEQRYGRAVDWWAFGVLIYEMLLGQSPFRGDDEDEIFDAILEDEILYPINMSRDSVSILQKLLTRDPERRLGSGKNDAEDIKRHPFFKGVNWDDMLSKKVPPPYYPTIASATDTSNFDEEFTREVPVLTPVHSHLTTANQEEFKGFSYVSNW</sequence>
<dbReference type="Gene3D" id="1.10.510.10">
    <property type="entry name" value="Transferase(Phosphotransferase) domain 1"/>
    <property type="match status" value="1"/>
</dbReference>
<comment type="caution">
    <text evidence="23">The sequence shown here is derived from an EMBL/GenBank/DDBJ whole genome shotgun (WGS) entry which is preliminary data.</text>
</comment>
<dbReference type="EC" id="2.7.11.13" evidence="2"/>
<evidence type="ECO:0000259" key="21">
    <source>
        <dbReference type="PROSITE" id="PS50081"/>
    </source>
</evidence>
<evidence type="ECO:0000256" key="13">
    <source>
        <dbReference type="ARBA" id="ARBA00047272"/>
    </source>
</evidence>
<evidence type="ECO:0000256" key="9">
    <source>
        <dbReference type="ARBA" id="ARBA00022771"/>
    </source>
</evidence>
<comment type="similarity">
    <text evidence="1">Belongs to the protein kinase superfamily. AGC Ser/Thr protein kinase family. PKC subfamily.</text>
</comment>
<evidence type="ECO:0000256" key="5">
    <source>
        <dbReference type="ARBA" id="ARBA00022679"/>
    </source>
</evidence>
<dbReference type="Proteomes" id="UP000789342">
    <property type="component" value="Unassembled WGS sequence"/>
</dbReference>
<dbReference type="InterPro" id="IPR000961">
    <property type="entry name" value="AGC-kinase_C"/>
</dbReference>
<dbReference type="InterPro" id="IPR000719">
    <property type="entry name" value="Prot_kinase_dom"/>
</dbReference>
<feature type="domain" description="Protein kinase" evidence="20">
    <location>
        <begin position="518"/>
        <end position="777"/>
    </location>
</feature>
<dbReference type="Pfam" id="PF00069">
    <property type="entry name" value="Pkinase"/>
    <property type="match status" value="1"/>
</dbReference>
<dbReference type="PROSITE" id="PS00108">
    <property type="entry name" value="PROTEIN_KINASE_ST"/>
    <property type="match status" value="1"/>
</dbReference>
<dbReference type="GO" id="GO:0008270">
    <property type="term" value="F:zinc ion binding"/>
    <property type="evidence" value="ECO:0007669"/>
    <property type="project" value="UniProtKB-KW"/>
</dbReference>
<keyword evidence="6" id="KW-0479">Metal-binding</keyword>
<dbReference type="PROSITE" id="PS50081">
    <property type="entry name" value="ZF_DAG_PE_2"/>
    <property type="match status" value="2"/>
</dbReference>
<evidence type="ECO:0000256" key="2">
    <source>
        <dbReference type="ARBA" id="ARBA00012429"/>
    </source>
</evidence>
<evidence type="ECO:0000313" key="23">
    <source>
        <dbReference type="EMBL" id="CAG8673640.1"/>
    </source>
</evidence>
<dbReference type="SUPFAM" id="SSF57889">
    <property type="entry name" value="Cysteine-rich domain"/>
    <property type="match status" value="2"/>
</dbReference>
<dbReference type="InterPro" id="IPR014376">
    <property type="entry name" value="Prot_kin_PKC_delta"/>
</dbReference>
<evidence type="ECO:0000256" key="15">
    <source>
        <dbReference type="PIRSR" id="PIRSR000551-50"/>
    </source>
</evidence>
<feature type="binding site" evidence="16 17">
    <location>
        <position position="547"/>
    </location>
    <ligand>
        <name>ATP</name>
        <dbReference type="ChEBI" id="CHEBI:30616"/>
    </ligand>
</feature>
<evidence type="ECO:0000256" key="6">
    <source>
        <dbReference type="ARBA" id="ARBA00022723"/>
    </source>
</evidence>
<dbReference type="PROSITE" id="PS00107">
    <property type="entry name" value="PROTEIN_KINASE_ATP"/>
    <property type="match status" value="1"/>
</dbReference>
<dbReference type="Pfam" id="PF00433">
    <property type="entry name" value="Pkinase_C"/>
    <property type="match status" value="1"/>
</dbReference>
<name>A0A9N9EIX8_9GLOM</name>
<dbReference type="PANTHER" id="PTHR24351">
    <property type="entry name" value="RIBOSOMAL PROTEIN S6 KINASE"/>
    <property type="match status" value="1"/>
</dbReference>
<keyword evidence="24" id="KW-1185">Reference proteome</keyword>
<evidence type="ECO:0000256" key="7">
    <source>
        <dbReference type="ARBA" id="ARBA00022737"/>
    </source>
</evidence>
<feature type="region of interest" description="Disordered" evidence="18">
    <location>
        <begin position="397"/>
        <end position="459"/>
    </location>
</feature>
<feature type="region of interest" description="Disordered" evidence="18">
    <location>
        <begin position="483"/>
        <end position="504"/>
    </location>
</feature>
<evidence type="ECO:0000256" key="11">
    <source>
        <dbReference type="ARBA" id="ARBA00022833"/>
    </source>
</evidence>
<gene>
    <name evidence="23" type="ORF">AMORRO_LOCUS10927</name>
</gene>
<reference evidence="23" key="1">
    <citation type="submission" date="2021-06" db="EMBL/GenBank/DDBJ databases">
        <authorList>
            <person name="Kallberg Y."/>
            <person name="Tangrot J."/>
            <person name="Rosling A."/>
        </authorList>
    </citation>
    <scope>NUCLEOTIDE SEQUENCE</scope>
    <source>
        <strain evidence="23">CL551</strain>
    </source>
</reference>
<keyword evidence="8 16" id="KW-0547">Nucleotide-binding</keyword>